<proteinExistence type="predicted"/>
<protein>
    <submittedName>
        <fullName evidence="2">Uncharacterized protein</fullName>
    </submittedName>
</protein>
<reference evidence="2 3" key="1">
    <citation type="submission" date="2024-05" db="EMBL/GenBank/DDBJ databases">
        <title>Genome sequencing and assembly of Indian major carp, Cirrhinus mrigala (Hamilton, 1822).</title>
        <authorList>
            <person name="Mohindra V."/>
            <person name="Chowdhury L.M."/>
            <person name="Lal K."/>
            <person name="Jena J.K."/>
        </authorList>
    </citation>
    <scope>NUCLEOTIDE SEQUENCE [LARGE SCALE GENOMIC DNA]</scope>
    <source>
        <strain evidence="2">CM1030</strain>
        <tissue evidence="2">Blood</tissue>
    </source>
</reference>
<accession>A0ABD0N030</accession>
<name>A0ABD0N030_CIRMR</name>
<evidence type="ECO:0000313" key="3">
    <source>
        <dbReference type="Proteomes" id="UP001529510"/>
    </source>
</evidence>
<feature type="region of interest" description="Disordered" evidence="1">
    <location>
        <begin position="1"/>
        <end position="55"/>
    </location>
</feature>
<feature type="compositionally biased region" description="Low complexity" evidence="1">
    <location>
        <begin position="12"/>
        <end position="55"/>
    </location>
</feature>
<keyword evidence="3" id="KW-1185">Reference proteome</keyword>
<gene>
    <name evidence="2" type="ORF">M9458_048715</name>
</gene>
<dbReference type="EMBL" id="JAMKFB020000025">
    <property type="protein sequence ID" value="KAL0154452.1"/>
    <property type="molecule type" value="Genomic_DNA"/>
</dbReference>
<dbReference type="Proteomes" id="UP001529510">
    <property type="component" value="Unassembled WGS sequence"/>
</dbReference>
<feature type="non-terminal residue" evidence="2">
    <location>
        <position position="55"/>
    </location>
</feature>
<feature type="non-terminal residue" evidence="2">
    <location>
        <position position="1"/>
    </location>
</feature>
<evidence type="ECO:0000313" key="2">
    <source>
        <dbReference type="EMBL" id="KAL0154452.1"/>
    </source>
</evidence>
<dbReference type="AlphaFoldDB" id="A0ABD0N030"/>
<sequence length="55" mass="5433">EAAANGIEGGHLSRPALSSPSLSSTPSAEMDETPSTTDQTSTATETNTTDALPAG</sequence>
<organism evidence="2 3">
    <name type="scientific">Cirrhinus mrigala</name>
    <name type="common">Mrigala</name>
    <dbReference type="NCBI Taxonomy" id="683832"/>
    <lineage>
        <taxon>Eukaryota</taxon>
        <taxon>Metazoa</taxon>
        <taxon>Chordata</taxon>
        <taxon>Craniata</taxon>
        <taxon>Vertebrata</taxon>
        <taxon>Euteleostomi</taxon>
        <taxon>Actinopterygii</taxon>
        <taxon>Neopterygii</taxon>
        <taxon>Teleostei</taxon>
        <taxon>Ostariophysi</taxon>
        <taxon>Cypriniformes</taxon>
        <taxon>Cyprinidae</taxon>
        <taxon>Labeoninae</taxon>
        <taxon>Labeonini</taxon>
        <taxon>Cirrhinus</taxon>
    </lineage>
</organism>
<comment type="caution">
    <text evidence="2">The sequence shown here is derived from an EMBL/GenBank/DDBJ whole genome shotgun (WGS) entry which is preliminary data.</text>
</comment>
<evidence type="ECO:0000256" key="1">
    <source>
        <dbReference type="SAM" id="MobiDB-lite"/>
    </source>
</evidence>